<evidence type="ECO:0000313" key="4">
    <source>
        <dbReference type="Proteomes" id="UP001215598"/>
    </source>
</evidence>
<organism evidence="3 4">
    <name type="scientific">Mycena metata</name>
    <dbReference type="NCBI Taxonomy" id="1033252"/>
    <lineage>
        <taxon>Eukaryota</taxon>
        <taxon>Fungi</taxon>
        <taxon>Dikarya</taxon>
        <taxon>Basidiomycota</taxon>
        <taxon>Agaricomycotina</taxon>
        <taxon>Agaricomycetes</taxon>
        <taxon>Agaricomycetidae</taxon>
        <taxon>Agaricales</taxon>
        <taxon>Marasmiineae</taxon>
        <taxon>Mycenaceae</taxon>
        <taxon>Mycena</taxon>
    </lineage>
</organism>
<dbReference type="EMBL" id="JARKIB010000017">
    <property type="protein sequence ID" value="KAJ7769873.1"/>
    <property type="molecule type" value="Genomic_DNA"/>
</dbReference>
<evidence type="ECO:0000259" key="2">
    <source>
        <dbReference type="PROSITE" id="PS50142"/>
    </source>
</evidence>
<dbReference type="PROSITE" id="PS50142">
    <property type="entry name" value="RNASE_3_2"/>
    <property type="match status" value="1"/>
</dbReference>
<dbReference type="GO" id="GO:0004525">
    <property type="term" value="F:ribonuclease III activity"/>
    <property type="evidence" value="ECO:0007669"/>
    <property type="project" value="InterPro"/>
</dbReference>
<keyword evidence="4" id="KW-1185">Reference proteome</keyword>
<dbReference type="GO" id="GO:0006396">
    <property type="term" value="P:RNA processing"/>
    <property type="evidence" value="ECO:0007669"/>
    <property type="project" value="InterPro"/>
</dbReference>
<name>A0AAD7JTB5_9AGAR</name>
<dbReference type="Pfam" id="PF00636">
    <property type="entry name" value="Ribonuclease_3"/>
    <property type="match status" value="1"/>
</dbReference>
<dbReference type="Proteomes" id="UP001215598">
    <property type="component" value="Unassembled WGS sequence"/>
</dbReference>
<dbReference type="InterPro" id="IPR036389">
    <property type="entry name" value="RNase_III_sf"/>
</dbReference>
<evidence type="ECO:0000313" key="3">
    <source>
        <dbReference type="EMBL" id="KAJ7769873.1"/>
    </source>
</evidence>
<reference evidence="3" key="1">
    <citation type="submission" date="2023-03" db="EMBL/GenBank/DDBJ databases">
        <title>Massive genome expansion in bonnet fungi (Mycena s.s.) driven by repeated elements and novel gene families across ecological guilds.</title>
        <authorList>
            <consortium name="Lawrence Berkeley National Laboratory"/>
            <person name="Harder C.B."/>
            <person name="Miyauchi S."/>
            <person name="Viragh M."/>
            <person name="Kuo A."/>
            <person name="Thoen E."/>
            <person name="Andreopoulos B."/>
            <person name="Lu D."/>
            <person name="Skrede I."/>
            <person name="Drula E."/>
            <person name="Henrissat B."/>
            <person name="Morin E."/>
            <person name="Kohler A."/>
            <person name="Barry K."/>
            <person name="LaButti K."/>
            <person name="Morin E."/>
            <person name="Salamov A."/>
            <person name="Lipzen A."/>
            <person name="Mereny Z."/>
            <person name="Hegedus B."/>
            <person name="Baldrian P."/>
            <person name="Stursova M."/>
            <person name="Weitz H."/>
            <person name="Taylor A."/>
            <person name="Grigoriev I.V."/>
            <person name="Nagy L.G."/>
            <person name="Martin F."/>
            <person name="Kauserud H."/>
        </authorList>
    </citation>
    <scope>NUCLEOTIDE SEQUENCE</scope>
    <source>
        <strain evidence="3">CBHHK182m</strain>
    </source>
</reference>
<feature type="domain" description="RNase III" evidence="2">
    <location>
        <begin position="110"/>
        <end position="162"/>
    </location>
</feature>
<dbReference type="AlphaFoldDB" id="A0AAD7JTB5"/>
<protein>
    <recommendedName>
        <fullName evidence="2">RNase III domain-containing protein</fullName>
    </recommendedName>
</protein>
<dbReference type="InterPro" id="IPR000999">
    <property type="entry name" value="RNase_III_dom"/>
</dbReference>
<feature type="region of interest" description="Disordered" evidence="1">
    <location>
        <begin position="202"/>
        <end position="227"/>
    </location>
</feature>
<comment type="caution">
    <text evidence="3">The sequence shown here is derived from an EMBL/GenBank/DDBJ whole genome shotgun (WGS) entry which is preliminary data.</text>
</comment>
<sequence>MDNPSDAQPKMLTVEVRNDKLEDNERFHDVYKTLAGDSTSHEPIPGKLESAGSDHLEASLSLSEKHVDPHQLSINKVVGRASYTPQPVLLPPDTLEQVLHSGDGETLGCLEFLGDSRIKFHCAQRQVELYPNASLAQLNTSTSSVLSNTTFQRIAHAMGVDDQPVDRYSKAVGDGMEVYTEVVGRARSDASTQYWVNDILTPDADPTTQDSASPGHGTHATTNQKTDATGWFKAQQGSEACWEGEGKGWREHLREHLREATCMFPRPSLSFA</sequence>
<proteinExistence type="predicted"/>
<gene>
    <name evidence="3" type="ORF">B0H16DRAFT_1776786</name>
</gene>
<dbReference type="Gene3D" id="1.10.1520.10">
    <property type="entry name" value="Ribonuclease III domain"/>
    <property type="match status" value="1"/>
</dbReference>
<evidence type="ECO:0000256" key="1">
    <source>
        <dbReference type="SAM" id="MobiDB-lite"/>
    </source>
</evidence>
<accession>A0AAD7JTB5</accession>
<dbReference type="SUPFAM" id="SSF69065">
    <property type="entry name" value="RNase III domain-like"/>
    <property type="match status" value="1"/>
</dbReference>